<dbReference type="GO" id="GO:0016787">
    <property type="term" value="F:hydrolase activity"/>
    <property type="evidence" value="ECO:0007669"/>
    <property type="project" value="UniProtKB-KW"/>
</dbReference>
<proteinExistence type="inferred from homology"/>
<evidence type="ECO:0000313" key="5">
    <source>
        <dbReference type="Proteomes" id="UP001557484"/>
    </source>
</evidence>
<dbReference type="PANTHER" id="PTHR43798">
    <property type="entry name" value="MONOACYLGLYCEROL LIPASE"/>
    <property type="match status" value="1"/>
</dbReference>
<dbReference type="EMBL" id="JBFRYB010000001">
    <property type="protein sequence ID" value="MEX1665798.1"/>
    <property type="molecule type" value="Genomic_DNA"/>
</dbReference>
<dbReference type="InterPro" id="IPR029058">
    <property type="entry name" value="AB_hydrolase_fold"/>
</dbReference>
<dbReference type="Gene3D" id="3.40.50.1820">
    <property type="entry name" value="alpha/beta hydrolase"/>
    <property type="match status" value="1"/>
</dbReference>
<keyword evidence="5" id="KW-1185">Reference proteome</keyword>
<name>A0ABV3TW45_9GAMM</name>
<dbReference type="InterPro" id="IPR050266">
    <property type="entry name" value="AB_hydrolase_sf"/>
</dbReference>
<gene>
    <name evidence="4" type="ORF">AB4875_09865</name>
</gene>
<evidence type="ECO:0000256" key="1">
    <source>
        <dbReference type="ARBA" id="ARBA00008645"/>
    </source>
</evidence>
<evidence type="ECO:0000313" key="4">
    <source>
        <dbReference type="EMBL" id="MEX1665798.1"/>
    </source>
</evidence>
<reference evidence="4 5" key="1">
    <citation type="journal article" date="2011" name="Int. J. Syst. Evol. Microbiol.">
        <title>Zhongshania antarctica gen. nov., sp. nov. and Zhongshania guokunii sp. nov., gammaproteobacteria respectively isolated from coastal attached (fast) ice and surface seawater of the Antarctic.</title>
        <authorList>
            <person name="Li H.J."/>
            <person name="Zhang X.Y."/>
            <person name="Chen C.X."/>
            <person name="Zhang Y.J."/>
            <person name="Gao Z.M."/>
            <person name="Yu Y."/>
            <person name="Chen X.L."/>
            <person name="Chen B."/>
            <person name="Zhang Y.Z."/>
        </authorList>
    </citation>
    <scope>NUCLEOTIDE SEQUENCE [LARGE SCALE GENOMIC DNA]</scope>
    <source>
        <strain evidence="4 5">R06B22</strain>
    </source>
</reference>
<organism evidence="4 5">
    <name type="scientific">Zhongshania arctica</name>
    <dbReference type="NCBI Taxonomy" id="3238302"/>
    <lineage>
        <taxon>Bacteria</taxon>
        <taxon>Pseudomonadati</taxon>
        <taxon>Pseudomonadota</taxon>
        <taxon>Gammaproteobacteria</taxon>
        <taxon>Cellvibrionales</taxon>
        <taxon>Spongiibacteraceae</taxon>
        <taxon>Zhongshania</taxon>
    </lineage>
</organism>
<sequence length="288" mass="31133">MSSRSAIEKSFNVEGLNIAAKLWGDDSGFPVIALHGWLDNAASFDVLAEQLPSLQILALDLPGHGLSDHKPPSGDYAIWDDLRCIVSVADQMGWQEFSLLGHSRGAIIAALLSAATPERIRHLICLDGLLPPPETATNFPAQMAKYLKDYTQTSRSRGDKGHADFDAAVTARCKATSMAPVAAALIVARGSVQADDGRYYWRSDKRLKLASPVKLSLEQLQAAIDAIAAPAMLILAKQGFGEWLATLPVNIGSRFSVREIDGHHHCHMEGQSSQIAAWIMEFLYSGSG</sequence>
<dbReference type="InterPro" id="IPR000073">
    <property type="entry name" value="AB_hydrolase_1"/>
</dbReference>
<protein>
    <submittedName>
        <fullName evidence="4">Alpha/beta fold hydrolase</fullName>
    </submittedName>
</protein>
<dbReference type="Pfam" id="PF00561">
    <property type="entry name" value="Abhydrolase_1"/>
    <property type="match status" value="1"/>
</dbReference>
<evidence type="ECO:0000259" key="3">
    <source>
        <dbReference type="Pfam" id="PF00561"/>
    </source>
</evidence>
<accession>A0ABV3TW45</accession>
<dbReference type="PANTHER" id="PTHR43798:SF14">
    <property type="entry name" value="SERINE HYDROLASE-LIKE PROTEIN DDB_G0286239"/>
    <property type="match status" value="1"/>
</dbReference>
<dbReference type="PRINTS" id="PR00111">
    <property type="entry name" value="ABHYDROLASE"/>
</dbReference>
<feature type="domain" description="AB hydrolase-1" evidence="3">
    <location>
        <begin position="30"/>
        <end position="174"/>
    </location>
</feature>
<dbReference type="RefSeq" id="WP_368375894.1">
    <property type="nucleotide sequence ID" value="NZ_JBFRYB010000001.1"/>
</dbReference>
<comment type="caution">
    <text evidence="4">The sequence shown here is derived from an EMBL/GenBank/DDBJ whole genome shotgun (WGS) entry which is preliminary data.</text>
</comment>
<dbReference type="SUPFAM" id="SSF53474">
    <property type="entry name" value="alpha/beta-Hydrolases"/>
    <property type="match status" value="1"/>
</dbReference>
<dbReference type="Proteomes" id="UP001557484">
    <property type="component" value="Unassembled WGS sequence"/>
</dbReference>
<keyword evidence="2 4" id="KW-0378">Hydrolase</keyword>
<evidence type="ECO:0000256" key="2">
    <source>
        <dbReference type="ARBA" id="ARBA00022801"/>
    </source>
</evidence>
<comment type="similarity">
    <text evidence="1">Belongs to the AB hydrolase superfamily.</text>
</comment>